<protein>
    <recommendedName>
        <fullName evidence="1">NAD(P)-binding domain-containing protein</fullName>
    </recommendedName>
</protein>
<evidence type="ECO:0000313" key="2">
    <source>
        <dbReference type="EMBL" id="SJL83218.1"/>
    </source>
</evidence>
<gene>
    <name evidence="2" type="ORF">VPAL9027_01167</name>
</gene>
<dbReference type="AlphaFoldDB" id="A0A1R4B2T1"/>
<dbReference type="SUPFAM" id="SSF51735">
    <property type="entry name" value="NAD(P)-binding Rossmann-fold domains"/>
    <property type="match status" value="1"/>
</dbReference>
<feature type="domain" description="NAD(P)-binding" evidence="1">
    <location>
        <begin position="8"/>
        <end position="116"/>
    </location>
</feature>
<evidence type="ECO:0000313" key="3">
    <source>
        <dbReference type="Proteomes" id="UP000189475"/>
    </source>
</evidence>
<dbReference type="RefSeq" id="WP_077313137.1">
    <property type="nucleotide sequence ID" value="NZ_AP024887.1"/>
</dbReference>
<keyword evidence="3" id="KW-1185">Reference proteome</keyword>
<dbReference type="Gene3D" id="3.40.50.720">
    <property type="entry name" value="NAD(P)-binding Rossmann-like Domain"/>
    <property type="match status" value="1"/>
</dbReference>
<evidence type="ECO:0000259" key="1">
    <source>
        <dbReference type="Pfam" id="PF13460"/>
    </source>
</evidence>
<reference evidence="2" key="1">
    <citation type="submission" date="2017-02" db="EMBL/GenBank/DDBJ databases">
        <authorList>
            <person name="Peterson S.W."/>
        </authorList>
    </citation>
    <scope>NUCLEOTIDE SEQUENCE [LARGE SCALE GENOMIC DNA]</scope>
    <source>
        <strain evidence="2">CECT 9027</strain>
    </source>
</reference>
<dbReference type="Pfam" id="PF11066">
    <property type="entry name" value="DUF2867"/>
    <property type="match status" value="1"/>
</dbReference>
<dbReference type="PANTHER" id="PTHR48079">
    <property type="entry name" value="PROTEIN YEEZ"/>
    <property type="match status" value="1"/>
</dbReference>
<accession>A0A1R4B2T1</accession>
<dbReference type="GO" id="GO:0005737">
    <property type="term" value="C:cytoplasm"/>
    <property type="evidence" value="ECO:0007669"/>
    <property type="project" value="TreeGrafter"/>
</dbReference>
<dbReference type="InterPro" id="IPR051783">
    <property type="entry name" value="NAD(P)-dependent_oxidoreduct"/>
</dbReference>
<dbReference type="PANTHER" id="PTHR48079:SF6">
    <property type="entry name" value="NAD(P)-BINDING DOMAIN-CONTAINING PROTEIN-RELATED"/>
    <property type="match status" value="1"/>
</dbReference>
<dbReference type="InterPro" id="IPR016040">
    <property type="entry name" value="NAD(P)-bd_dom"/>
</dbReference>
<sequence>MKQIIVLGASGYIGSQLVPLLLSQGHHVTAAARHRETLEKRFTDHPNLSLIALDLADDAAVHACIPDFDTVFFLVHGMSHGDHFIDYELSLAQNVCNALRHSHVQHVIYLSALQPKHGTSAHVDARRQTGVILRNSGVPISELRAGIIIGPGSAAFEIMRDFVYNLPILITPKWVDAKANPIALDNLNHYLLALVLDPPNDHQTFDVGGPSIVSYREQFKILCHLTGKPYRLWSTALLSPNMASHWLSVITSVPAPIGKALLGGLEHDFIAHATPISMRYPQRLLTYTEASSAAIAQDGEFIRRKVWGYDPVAINRWQPGFGYYPKQAGASLSTQVSAEALWQIIQQTGSRQQGYFYANPLWRLREWLDIFVGAGRPIRRSPPGPELQVGDYIDSWKVIRCQPKQFLSLLFGLRAPGLGRLEFTIREENEQRKLDIRAWWHPKGCRGLLYWFAMMPAHVFIFRGMVRVIEKKARALDNEQC</sequence>
<name>A0A1R4B2T1_9VIBR</name>
<dbReference type="Pfam" id="PF13460">
    <property type="entry name" value="NAD_binding_10"/>
    <property type="match status" value="1"/>
</dbReference>
<dbReference type="STRING" id="1918946.VPAL9027_01167"/>
<dbReference type="InterPro" id="IPR021295">
    <property type="entry name" value="DUF2867"/>
</dbReference>
<dbReference type="InterPro" id="IPR036291">
    <property type="entry name" value="NAD(P)-bd_dom_sf"/>
</dbReference>
<dbReference type="GO" id="GO:0004029">
    <property type="term" value="F:aldehyde dehydrogenase (NAD+) activity"/>
    <property type="evidence" value="ECO:0007669"/>
    <property type="project" value="TreeGrafter"/>
</dbReference>
<dbReference type="EMBL" id="FUFT01000002">
    <property type="protein sequence ID" value="SJL83218.1"/>
    <property type="molecule type" value="Genomic_DNA"/>
</dbReference>
<organism evidence="2 3">
    <name type="scientific">Vibrio palustris</name>
    <dbReference type="NCBI Taxonomy" id="1918946"/>
    <lineage>
        <taxon>Bacteria</taxon>
        <taxon>Pseudomonadati</taxon>
        <taxon>Pseudomonadota</taxon>
        <taxon>Gammaproteobacteria</taxon>
        <taxon>Vibrionales</taxon>
        <taxon>Vibrionaceae</taxon>
        <taxon>Vibrio</taxon>
    </lineage>
</organism>
<dbReference type="Proteomes" id="UP000189475">
    <property type="component" value="Unassembled WGS sequence"/>
</dbReference>
<proteinExistence type="predicted"/>
<dbReference type="OrthoDB" id="9774199at2"/>